<sequence>MDYPKSVPSVGLVDGRFVDENPVAGTPGSLIPAVWGNSVTQEVLAVITGGGLAPSEADNSQLLKAILAIIGKTNPMYSVITRLAASKVLTVEELGLVLIDASSGAATVSLPPANVTLGVRDVIVRRVDNSGNRLVIQCAGADSIKFHTHLNTGGYPFLVLMGAGDWWHLRSDAAGSWWPVGRFDSTTLGRTVLETTTSVVPGGYGALNGSLLNRAEWPWLWDHAQQSGMLRSEIDRGGAWTPGDGSTTFRTPEARGEFLRLLAEGRDVDPGRAPGSWQKGSLVQGDNGIGDNILFASHINSQKTQLGLDGAVYTDYGGASVKYITPPPPVTQLPDSELINHGGVTRPRNIAYPGRIKLI</sequence>
<dbReference type="EMBL" id="PUIN01000002">
    <property type="protein sequence ID" value="PQP06005.1"/>
    <property type="molecule type" value="Genomic_DNA"/>
</dbReference>
<gene>
    <name evidence="1" type="ORF">C5612_05050</name>
</gene>
<dbReference type="SUPFAM" id="SSF88874">
    <property type="entry name" value="Receptor-binding domain of short tail fibre protein gp12"/>
    <property type="match status" value="1"/>
</dbReference>
<protein>
    <submittedName>
        <fullName evidence="1">Phage tail protein</fullName>
    </submittedName>
</protein>
<organism evidence="1 2">
    <name type="scientific">Pseudomonas frederiksbergensis</name>
    <dbReference type="NCBI Taxonomy" id="104087"/>
    <lineage>
        <taxon>Bacteria</taxon>
        <taxon>Pseudomonadati</taxon>
        <taxon>Pseudomonadota</taxon>
        <taxon>Gammaproteobacteria</taxon>
        <taxon>Pseudomonadales</taxon>
        <taxon>Pseudomonadaceae</taxon>
        <taxon>Pseudomonas</taxon>
    </lineage>
</organism>
<dbReference type="Proteomes" id="UP000239687">
    <property type="component" value="Unassembled WGS sequence"/>
</dbReference>
<proteinExistence type="predicted"/>
<reference evidence="1 2" key="1">
    <citation type="submission" date="2018-02" db="EMBL/GenBank/DDBJ databases">
        <title>Draft genome sequencing of Pseudomonas frederiksbergensis 11-D3.</title>
        <authorList>
            <person name="Zheng B.-X."/>
        </authorList>
    </citation>
    <scope>NUCLEOTIDE SEQUENCE [LARGE SCALE GENOMIC DNA]</scope>
    <source>
        <strain evidence="1 2">11-D3</strain>
    </source>
</reference>
<comment type="caution">
    <text evidence="1">The sequence shown here is derived from an EMBL/GenBank/DDBJ whole genome shotgun (WGS) entry which is preliminary data.</text>
</comment>
<name>A0A2S8HUD4_9PSED</name>
<evidence type="ECO:0000313" key="1">
    <source>
        <dbReference type="EMBL" id="PQP06005.1"/>
    </source>
</evidence>
<dbReference type="RefSeq" id="WP_105340316.1">
    <property type="nucleotide sequence ID" value="NZ_PUIN01000002.1"/>
</dbReference>
<dbReference type="AlphaFoldDB" id="A0A2S8HUD4"/>
<accession>A0A2S8HUD4</accession>
<evidence type="ECO:0000313" key="2">
    <source>
        <dbReference type="Proteomes" id="UP000239687"/>
    </source>
</evidence>